<evidence type="ECO:0000313" key="3">
    <source>
        <dbReference type="Proteomes" id="UP000472879"/>
    </source>
</evidence>
<comment type="caution">
    <text evidence="2">The sequence shown here is derived from an EMBL/GenBank/DDBJ whole genome shotgun (WGS) entry which is preliminary data.</text>
</comment>
<evidence type="ECO:0000313" key="2">
    <source>
        <dbReference type="EMBL" id="MRH09916.1"/>
    </source>
</evidence>
<evidence type="ECO:0000259" key="1">
    <source>
        <dbReference type="Pfam" id="PF04230"/>
    </source>
</evidence>
<name>A0A6L5P6L9_LIMRT</name>
<dbReference type="GO" id="GO:0016740">
    <property type="term" value="F:transferase activity"/>
    <property type="evidence" value="ECO:0007669"/>
    <property type="project" value="UniProtKB-KW"/>
</dbReference>
<proteinExistence type="predicted"/>
<feature type="domain" description="Polysaccharide pyruvyl transferase" evidence="1">
    <location>
        <begin position="50"/>
        <end position="296"/>
    </location>
</feature>
<dbReference type="EMBL" id="WJNA01000039">
    <property type="protein sequence ID" value="MRH09916.1"/>
    <property type="molecule type" value="Genomic_DNA"/>
</dbReference>
<keyword evidence="2" id="KW-0808">Transferase</keyword>
<gene>
    <name evidence="2" type="ORF">GIX81_10840</name>
</gene>
<organism evidence="2 3">
    <name type="scientific">Limosilactobacillus reuteri</name>
    <name type="common">Lactobacillus reuteri</name>
    <dbReference type="NCBI Taxonomy" id="1598"/>
    <lineage>
        <taxon>Bacteria</taxon>
        <taxon>Bacillati</taxon>
        <taxon>Bacillota</taxon>
        <taxon>Bacilli</taxon>
        <taxon>Lactobacillales</taxon>
        <taxon>Lactobacillaceae</taxon>
        <taxon>Limosilactobacillus</taxon>
    </lineage>
</organism>
<dbReference type="RefSeq" id="WP_153705300.1">
    <property type="nucleotide sequence ID" value="NZ_WJNA01000039.1"/>
</dbReference>
<reference evidence="2 3" key="1">
    <citation type="submission" date="2019-11" db="EMBL/GenBank/DDBJ databases">
        <title>Draft genome sequence of 12 host-associated Lactobacillus reuteri rodent strains.</title>
        <authorList>
            <person name="Zhang S."/>
            <person name="Ozcam M."/>
            <person name="Van Pijkeren J.P."/>
        </authorList>
    </citation>
    <scope>NUCLEOTIDE SEQUENCE [LARGE SCALE GENOMIC DNA]</scope>
    <source>
        <strain evidence="2 3">Lr4020</strain>
    </source>
</reference>
<dbReference type="InterPro" id="IPR007345">
    <property type="entry name" value="Polysacch_pyruvyl_Trfase"/>
</dbReference>
<sequence>MPNLITKTKKKVIDKTLIPSFYILKSKISRKNKIKVNGISVLNTSLNSDNLGDQIINLYCAKILEELDIAPNEQIATHSQDEKIITNKDLKLITGTNLLNSTMNEVGVWRHPQDFTKINNVGLMGVGWGLYAKKPNYYTRIFLNSILSSTFIHSVRDSYTLSMLSSIGITNVLNTACPTMWKLTNEFCATIPNAKANEVVTTITDYDRNTEMDFKMLDILLRNYNKVYVWIQGQHDLEYLQKYSHFNSLVVVENTLDAYTDLLKKHDSLDYIGTRLHAGIHALNHKKRSIIISIDNRAAEIAKDTNLPIIERDKVLDQLETKINNQIQTDIHLPIDNINKWKKQFTKN</sequence>
<dbReference type="Pfam" id="PF04230">
    <property type="entry name" value="PS_pyruv_trans"/>
    <property type="match status" value="1"/>
</dbReference>
<accession>A0A6L5P6L9</accession>
<dbReference type="Proteomes" id="UP000472879">
    <property type="component" value="Unassembled WGS sequence"/>
</dbReference>
<dbReference type="AlphaFoldDB" id="A0A6L5P6L9"/>
<protein>
    <submittedName>
        <fullName evidence="2">Polysaccharide pyruvyl transferase family protein</fullName>
    </submittedName>
</protein>